<dbReference type="PANTHER" id="PTHR13943">
    <property type="entry name" value="HRAS-LIKE SUPPRESSOR - RELATED"/>
    <property type="match status" value="1"/>
</dbReference>
<evidence type="ECO:0000313" key="8">
    <source>
        <dbReference type="Proteomes" id="UP000233020"/>
    </source>
</evidence>
<feature type="compositionally biased region" description="Basic and acidic residues" evidence="5">
    <location>
        <begin position="120"/>
        <end position="138"/>
    </location>
</feature>
<feature type="domain" description="LRAT" evidence="6">
    <location>
        <begin position="142"/>
        <end position="256"/>
    </location>
</feature>
<dbReference type="Ensembl" id="ENSANAT00000045989.1">
    <property type="protein sequence ID" value="ENSANAP00000027965.1"/>
    <property type="gene ID" value="ENSANAG00000031837.1"/>
</dbReference>
<protein>
    <submittedName>
        <fullName evidence="7">Phospholipase A and acyltransferase 5</fullName>
    </submittedName>
</protein>
<dbReference type="GO" id="GO:0005737">
    <property type="term" value="C:cytoplasm"/>
    <property type="evidence" value="ECO:0007669"/>
    <property type="project" value="TreeGrafter"/>
</dbReference>
<evidence type="ECO:0000256" key="1">
    <source>
        <dbReference type="ARBA" id="ARBA00007824"/>
    </source>
</evidence>
<organism evidence="7 8">
    <name type="scientific">Aotus nancymaae</name>
    <name type="common">Ma's night monkey</name>
    <dbReference type="NCBI Taxonomy" id="37293"/>
    <lineage>
        <taxon>Eukaryota</taxon>
        <taxon>Metazoa</taxon>
        <taxon>Chordata</taxon>
        <taxon>Craniata</taxon>
        <taxon>Vertebrata</taxon>
        <taxon>Euteleostomi</taxon>
        <taxon>Mammalia</taxon>
        <taxon>Eutheria</taxon>
        <taxon>Euarchontoglires</taxon>
        <taxon>Primates</taxon>
        <taxon>Haplorrhini</taxon>
        <taxon>Platyrrhini</taxon>
        <taxon>Aotidae</taxon>
        <taxon>Aotus</taxon>
    </lineage>
</organism>
<dbReference type="OrthoDB" id="421951at2759"/>
<evidence type="ECO:0000256" key="4">
    <source>
        <dbReference type="ARBA" id="ARBA00023098"/>
    </source>
</evidence>
<evidence type="ECO:0000256" key="3">
    <source>
        <dbReference type="ARBA" id="ARBA00022801"/>
    </source>
</evidence>
<feature type="compositionally biased region" description="Pro residues" evidence="5">
    <location>
        <begin position="17"/>
        <end position="26"/>
    </location>
</feature>
<name>A0A2K5E3Z3_AOTNA</name>
<evidence type="ECO:0000313" key="7">
    <source>
        <dbReference type="Ensembl" id="ENSANAP00000027965.1"/>
    </source>
</evidence>
<sequence length="286" mass="31242">MGLSPGAAGEYALRLPRIPPPRPKPASRPASTGPKDQQPAPRRSTATHSGLNSISPLPPPPPTLELEESMGSAALPQLPAKQPPSGTLKQGRSIQQGEKPVLSLETTPRQRAEWSSIPKPENEGKLIKQAAEGKPRPRPGDLIEIFRIGYEHWAIYVEDDCVVHLAPPSEEFEVGSITSIFSNWAMVKYSRLEDVLHGCSWKVNNKLDGMYLPLPVDEIIQRTKKMVNKIVQYSLIEGNCEHFVNGLRYGIPRSQQVEHVLMEGAKAAGAIISAVVGNIKPKPITA</sequence>
<accession>A0A2K5E3Z3</accession>
<dbReference type="Proteomes" id="UP000233020">
    <property type="component" value="Unplaced"/>
</dbReference>
<gene>
    <name evidence="7" type="primary">PLAAT5</name>
</gene>
<dbReference type="GO" id="GO:0016410">
    <property type="term" value="F:N-acyltransferase activity"/>
    <property type="evidence" value="ECO:0007669"/>
    <property type="project" value="Ensembl"/>
</dbReference>
<reference evidence="7" key="1">
    <citation type="submission" date="2025-08" db="UniProtKB">
        <authorList>
            <consortium name="Ensembl"/>
        </authorList>
    </citation>
    <scope>IDENTIFICATION</scope>
</reference>
<feature type="compositionally biased region" description="Polar residues" evidence="5">
    <location>
        <begin position="44"/>
        <end position="55"/>
    </location>
</feature>
<dbReference type="GO" id="GO:0004623">
    <property type="term" value="F:phospholipase A2 activity"/>
    <property type="evidence" value="ECO:0007669"/>
    <property type="project" value="Ensembl"/>
</dbReference>
<dbReference type="FunFam" id="3.90.1720.10:FF:000002">
    <property type="entry name" value="HRAS like suppressor 2"/>
    <property type="match status" value="1"/>
</dbReference>
<keyword evidence="2" id="KW-0808">Transferase</keyword>
<dbReference type="GO" id="GO:0070292">
    <property type="term" value="P:N-acylphosphatidylethanolamine metabolic process"/>
    <property type="evidence" value="ECO:0007669"/>
    <property type="project" value="Ensembl"/>
</dbReference>
<dbReference type="GeneTree" id="ENSGT00940000162436"/>
<evidence type="ECO:0000256" key="2">
    <source>
        <dbReference type="ARBA" id="ARBA00022679"/>
    </source>
</evidence>
<keyword evidence="4" id="KW-0443">Lipid metabolism</keyword>
<dbReference type="PANTHER" id="PTHR13943:SF2">
    <property type="entry name" value="PHOSPHOLIPASE A AND ACYLTRANSFERASE 5"/>
    <property type="match status" value="1"/>
</dbReference>
<feature type="region of interest" description="Disordered" evidence="5">
    <location>
        <begin position="1"/>
        <end position="138"/>
    </location>
</feature>
<comment type="similarity">
    <text evidence="1">Belongs to the H-rev107 family.</text>
</comment>
<keyword evidence="8" id="KW-1185">Reference proteome</keyword>
<dbReference type="OMA" id="VKYSRLQ"/>
<dbReference type="GO" id="GO:0008970">
    <property type="term" value="F:phospholipase A1 activity"/>
    <property type="evidence" value="ECO:0007669"/>
    <property type="project" value="Ensembl"/>
</dbReference>
<evidence type="ECO:0000256" key="5">
    <source>
        <dbReference type="SAM" id="MobiDB-lite"/>
    </source>
</evidence>
<feature type="compositionally biased region" description="Polar residues" evidence="5">
    <location>
        <begin position="85"/>
        <end position="96"/>
    </location>
</feature>
<dbReference type="AlphaFoldDB" id="A0A2K5E3Z3"/>
<proteinExistence type="inferred from homology"/>
<dbReference type="InterPro" id="IPR051496">
    <property type="entry name" value="H-rev107_PLA/AT"/>
</dbReference>
<dbReference type="GeneID" id="105724501"/>
<dbReference type="InterPro" id="IPR007053">
    <property type="entry name" value="LRAT_dom"/>
</dbReference>
<feature type="compositionally biased region" description="Low complexity" evidence="5">
    <location>
        <begin position="73"/>
        <end position="84"/>
    </location>
</feature>
<dbReference type="CTD" id="117245"/>
<dbReference type="PROSITE" id="PS51934">
    <property type="entry name" value="LRAT"/>
    <property type="match status" value="1"/>
</dbReference>
<dbReference type="Gene3D" id="3.90.1720.10">
    <property type="entry name" value="endopeptidase domain like (from Nostoc punctiforme)"/>
    <property type="match status" value="1"/>
</dbReference>
<dbReference type="KEGG" id="anan:105724501"/>
<evidence type="ECO:0000259" key="6">
    <source>
        <dbReference type="PROSITE" id="PS51934"/>
    </source>
</evidence>
<dbReference type="STRING" id="37293.ENSANAP00000027965"/>
<keyword evidence="3" id="KW-0378">Hydrolase</keyword>
<dbReference type="Pfam" id="PF04970">
    <property type="entry name" value="LRAT"/>
    <property type="match status" value="1"/>
</dbReference>
<reference evidence="7" key="2">
    <citation type="submission" date="2025-09" db="UniProtKB">
        <authorList>
            <consortium name="Ensembl"/>
        </authorList>
    </citation>
    <scope>IDENTIFICATION</scope>
</reference>